<reference evidence="1" key="2">
    <citation type="submission" date="2020-09" db="EMBL/GenBank/DDBJ databases">
        <authorList>
            <person name="Sun Q."/>
            <person name="Zhou Y."/>
        </authorList>
    </citation>
    <scope>NUCLEOTIDE SEQUENCE</scope>
    <source>
        <strain evidence="1">CGMCC 1.16134</strain>
    </source>
</reference>
<gene>
    <name evidence="1" type="ORF">GCM10010912_11120</name>
</gene>
<comment type="caution">
    <text evidence="1">The sequence shown here is derived from an EMBL/GenBank/DDBJ whole genome shotgun (WGS) entry which is preliminary data.</text>
</comment>
<dbReference type="InterPro" id="IPR016053">
    <property type="entry name" value="Haem_Oase-like"/>
</dbReference>
<keyword evidence="2" id="KW-1185">Reference proteome</keyword>
<dbReference type="EMBL" id="BMKR01000004">
    <property type="protein sequence ID" value="GGF67891.1"/>
    <property type="molecule type" value="Genomic_DNA"/>
</dbReference>
<sequence>MTIEIMERLRNETAVYHKEIEQNKYAAAIMNQSLTLEDYRNYLEKFYGFVEPAETQAAALLEAQQTGFDLGVRGKTALLERDLLFLGASEQELEKLPRCSELPDISTIPRLLGFFYVMEGSTLGGQMITKLLKKNLPVSPETGLEYFNAYGPDTKEQWAGFRQLLTEASAAHQADEQIVEAAKATFHLLGKWLELHTD</sequence>
<dbReference type="GO" id="GO:0006788">
    <property type="term" value="P:heme oxidation"/>
    <property type="evidence" value="ECO:0007669"/>
    <property type="project" value="InterPro"/>
</dbReference>
<evidence type="ECO:0000313" key="1">
    <source>
        <dbReference type="EMBL" id="GGF67891.1"/>
    </source>
</evidence>
<reference evidence="1" key="1">
    <citation type="journal article" date="2014" name="Int. J. Syst. Evol. Microbiol.">
        <title>Complete genome sequence of Corynebacterium casei LMG S-19264T (=DSM 44701T), isolated from a smear-ripened cheese.</title>
        <authorList>
            <consortium name="US DOE Joint Genome Institute (JGI-PGF)"/>
            <person name="Walter F."/>
            <person name="Albersmeier A."/>
            <person name="Kalinowski J."/>
            <person name="Ruckert C."/>
        </authorList>
    </citation>
    <scope>NUCLEOTIDE SEQUENCE</scope>
    <source>
        <strain evidence="1">CGMCC 1.16134</strain>
    </source>
</reference>
<protein>
    <submittedName>
        <fullName evidence="1">Biliverdin-producing heme oxygenase</fullName>
    </submittedName>
</protein>
<dbReference type="SUPFAM" id="SSF48613">
    <property type="entry name" value="Heme oxygenase-like"/>
    <property type="match status" value="1"/>
</dbReference>
<evidence type="ECO:0000313" key="2">
    <source>
        <dbReference type="Proteomes" id="UP000637643"/>
    </source>
</evidence>
<dbReference type="GO" id="GO:0004392">
    <property type="term" value="F:heme oxygenase (decyclizing) activity"/>
    <property type="evidence" value="ECO:0007669"/>
    <property type="project" value="InterPro"/>
</dbReference>
<dbReference type="AlphaFoldDB" id="A0A917C1V6"/>
<proteinExistence type="predicted"/>
<dbReference type="Pfam" id="PF01126">
    <property type="entry name" value="Heme_oxygenase"/>
    <property type="match status" value="1"/>
</dbReference>
<dbReference type="Proteomes" id="UP000637643">
    <property type="component" value="Unassembled WGS sequence"/>
</dbReference>
<dbReference type="InterPro" id="IPR016084">
    <property type="entry name" value="Haem_Oase-like_multi-hlx"/>
</dbReference>
<dbReference type="Gene3D" id="1.20.910.10">
    <property type="entry name" value="Heme oxygenase-like"/>
    <property type="match status" value="1"/>
</dbReference>
<name>A0A917C1V6_9BACL</name>
<dbReference type="CDD" id="cd19166">
    <property type="entry name" value="HemeO-bac"/>
    <property type="match status" value="1"/>
</dbReference>
<accession>A0A917C1V6</accession>
<organism evidence="1 2">
    <name type="scientific">Paenibacillus albidus</name>
    <dbReference type="NCBI Taxonomy" id="2041023"/>
    <lineage>
        <taxon>Bacteria</taxon>
        <taxon>Bacillati</taxon>
        <taxon>Bacillota</taxon>
        <taxon>Bacilli</taxon>
        <taxon>Bacillales</taxon>
        <taxon>Paenibacillaceae</taxon>
        <taxon>Paenibacillus</taxon>
    </lineage>
</organism>